<feature type="signal peptide" evidence="5">
    <location>
        <begin position="1"/>
        <end position="26"/>
    </location>
</feature>
<dbReference type="InterPro" id="IPR022441">
    <property type="entry name" value="Para_beta_helix_rpt-2"/>
</dbReference>
<dbReference type="SMART" id="SM00710">
    <property type="entry name" value="PbH1"/>
    <property type="match status" value="10"/>
</dbReference>
<keyword evidence="2" id="KW-0677">Repeat</keyword>
<keyword evidence="5" id="KW-0732">Signal</keyword>
<dbReference type="Proteomes" id="UP000450676">
    <property type="component" value="Unassembled WGS sequence"/>
</dbReference>
<dbReference type="Gene3D" id="2.160.20.10">
    <property type="entry name" value="Single-stranded right-handed beta-helix, Pectin lyase-like"/>
    <property type="match status" value="1"/>
</dbReference>
<dbReference type="Pfam" id="PF05048">
    <property type="entry name" value="NosD"/>
    <property type="match status" value="1"/>
</dbReference>
<feature type="compositionally biased region" description="Basic and acidic residues" evidence="4">
    <location>
        <begin position="402"/>
        <end position="413"/>
    </location>
</feature>
<dbReference type="PANTHER" id="PTHR22990:SF15">
    <property type="entry name" value="F-BOX ONLY PROTEIN 10"/>
    <property type="match status" value="1"/>
</dbReference>
<reference evidence="7 8" key="1">
    <citation type="submission" date="2019-12" db="EMBL/GenBank/DDBJ databases">
        <title>Novel species isolated from a subtropical stream in China.</title>
        <authorList>
            <person name="Lu H."/>
        </authorList>
    </citation>
    <scope>NUCLEOTIDE SEQUENCE [LARGE SCALE GENOMIC DNA]</scope>
    <source>
        <strain evidence="7 8">FT127W</strain>
    </source>
</reference>
<protein>
    <submittedName>
        <fullName evidence="7">Nitrous oxide reductase family maturation protein NosD</fullName>
    </submittedName>
</protein>
<dbReference type="AlphaFoldDB" id="A0A7X4HFC0"/>
<dbReference type="InterPro" id="IPR011050">
    <property type="entry name" value="Pectin_lyase_fold/virulence"/>
</dbReference>
<name>A0A7X4HFC0_9BURK</name>
<evidence type="ECO:0000256" key="5">
    <source>
        <dbReference type="SAM" id="SignalP"/>
    </source>
</evidence>
<accession>A0A7X4HFC0</accession>
<dbReference type="InterPro" id="IPR007742">
    <property type="entry name" value="NosD_dom"/>
</dbReference>
<evidence type="ECO:0000256" key="2">
    <source>
        <dbReference type="ARBA" id="ARBA00022737"/>
    </source>
</evidence>
<dbReference type="InterPro" id="IPR026464">
    <property type="entry name" value="NosD_copper_fam"/>
</dbReference>
<dbReference type="EMBL" id="WWCU01000033">
    <property type="protein sequence ID" value="MYN10169.1"/>
    <property type="molecule type" value="Genomic_DNA"/>
</dbReference>
<dbReference type="InterPro" id="IPR006633">
    <property type="entry name" value="Carb-bd_sugar_hydrolysis-dom"/>
</dbReference>
<evidence type="ECO:0000256" key="4">
    <source>
        <dbReference type="SAM" id="MobiDB-lite"/>
    </source>
</evidence>
<feature type="domain" description="Carbohydrate-binding/sugar hydrolysis" evidence="6">
    <location>
        <begin position="32"/>
        <end position="180"/>
    </location>
</feature>
<organism evidence="7 8">
    <name type="scientific">Pseudoduganella aquatica</name>
    <dbReference type="NCBI Taxonomy" id="2660641"/>
    <lineage>
        <taxon>Bacteria</taxon>
        <taxon>Pseudomonadati</taxon>
        <taxon>Pseudomonadota</taxon>
        <taxon>Betaproteobacteria</taxon>
        <taxon>Burkholderiales</taxon>
        <taxon>Oxalobacteraceae</taxon>
        <taxon>Telluria group</taxon>
        <taxon>Pseudoduganella</taxon>
    </lineage>
</organism>
<evidence type="ECO:0000313" key="7">
    <source>
        <dbReference type="EMBL" id="MYN10169.1"/>
    </source>
</evidence>
<evidence type="ECO:0000259" key="6">
    <source>
        <dbReference type="SMART" id="SM00722"/>
    </source>
</evidence>
<dbReference type="InterPro" id="IPR006626">
    <property type="entry name" value="PbH1"/>
</dbReference>
<evidence type="ECO:0000313" key="8">
    <source>
        <dbReference type="Proteomes" id="UP000450676"/>
    </source>
</evidence>
<dbReference type="InterPro" id="IPR051550">
    <property type="entry name" value="SCF-Subunits/Alg-Epimerases"/>
</dbReference>
<feature type="region of interest" description="Disordered" evidence="4">
    <location>
        <begin position="393"/>
        <end position="413"/>
    </location>
</feature>
<dbReference type="InterPro" id="IPR012334">
    <property type="entry name" value="Pectin_lyas_fold"/>
</dbReference>
<gene>
    <name evidence="7" type="primary">nosD</name>
    <name evidence="7" type="ORF">GTP77_22870</name>
</gene>
<dbReference type="SMART" id="SM00722">
    <property type="entry name" value="CASH"/>
    <property type="match status" value="2"/>
</dbReference>
<keyword evidence="8" id="KW-1185">Reference proteome</keyword>
<dbReference type="NCBIfam" id="TIGR04247">
    <property type="entry name" value="NosD_copper_fam"/>
    <property type="match status" value="1"/>
</dbReference>
<dbReference type="PANTHER" id="PTHR22990">
    <property type="entry name" value="F-BOX ONLY PROTEIN"/>
    <property type="match status" value="1"/>
</dbReference>
<proteinExistence type="predicted"/>
<sequence length="413" mass="45097">MACLLMAACAPVWGAVISVGPGMALADAVAAAAPGDTVRVLGGRHPGHLLINKPLTLEGVGKPVISAGGSGDAVRITASGVTLTGFVVRDSGADLTAQNAGIYVAPGAHRVTVADCDIIYNLFGIWLERSDDARLLRNLVVGRPDLQSAARGNGIQVYNTRGVQVIGNRISHARDGIYVDVSRDALFRGNEIHHVRYGTHYMNTNHSTWEGNKVHDNRGGLALMEVRNLVVRRNQAWRNADHGIMLRTIQDSVIEDNVVAGNGRGLFIYDAEYNVVRRNLVVGNQTGVHLSAGSSNNAVDGNDFIGNQEQVRFVAARDTEWGRSAGNYWSNYSGWDQDGDGVGDFPYEANDLVDRLAWQYPLMQLLSASPALRTLRYAARQFPVLRAPSVVDRRPRMQPQHPDWRDWNAKFSR</sequence>
<dbReference type="SUPFAM" id="SSF51126">
    <property type="entry name" value="Pectin lyase-like"/>
    <property type="match status" value="1"/>
</dbReference>
<dbReference type="NCBIfam" id="TIGR03804">
    <property type="entry name" value="para_beta_helix"/>
    <property type="match status" value="1"/>
</dbReference>
<comment type="caution">
    <text evidence="7">The sequence shown here is derived from an EMBL/GenBank/DDBJ whole genome shotgun (WGS) entry which is preliminary data.</text>
</comment>
<feature type="domain" description="Carbohydrate-binding/sugar hydrolysis" evidence="6">
    <location>
        <begin position="186"/>
        <end position="345"/>
    </location>
</feature>
<evidence type="ECO:0000256" key="1">
    <source>
        <dbReference type="ARBA" id="ARBA00004906"/>
    </source>
</evidence>
<keyword evidence="3" id="KW-0833">Ubl conjugation pathway</keyword>
<feature type="chain" id="PRO_5030747917" evidence="5">
    <location>
        <begin position="27"/>
        <end position="413"/>
    </location>
</feature>
<evidence type="ECO:0000256" key="3">
    <source>
        <dbReference type="ARBA" id="ARBA00022786"/>
    </source>
</evidence>
<comment type="pathway">
    <text evidence="1">Protein modification; protein ubiquitination.</text>
</comment>